<keyword evidence="4" id="KW-1185">Reference proteome</keyword>
<gene>
    <name evidence="3" type="ORF">PVAP13_1KG264656</name>
</gene>
<evidence type="ECO:0000313" key="3">
    <source>
        <dbReference type="EMBL" id="KAG2661656.1"/>
    </source>
</evidence>
<dbReference type="InterPro" id="IPR039609">
    <property type="entry name" value="VQ_15/22"/>
</dbReference>
<dbReference type="PANTHER" id="PTHR33179:SF10">
    <property type="entry name" value="OS02G0753700 PROTEIN"/>
    <property type="match status" value="1"/>
</dbReference>
<organism evidence="3 4">
    <name type="scientific">Panicum virgatum</name>
    <name type="common">Blackwell switchgrass</name>
    <dbReference type="NCBI Taxonomy" id="38727"/>
    <lineage>
        <taxon>Eukaryota</taxon>
        <taxon>Viridiplantae</taxon>
        <taxon>Streptophyta</taxon>
        <taxon>Embryophyta</taxon>
        <taxon>Tracheophyta</taxon>
        <taxon>Spermatophyta</taxon>
        <taxon>Magnoliopsida</taxon>
        <taxon>Liliopsida</taxon>
        <taxon>Poales</taxon>
        <taxon>Poaceae</taxon>
        <taxon>PACMAD clade</taxon>
        <taxon>Panicoideae</taxon>
        <taxon>Panicodae</taxon>
        <taxon>Paniceae</taxon>
        <taxon>Panicinae</taxon>
        <taxon>Panicum</taxon>
        <taxon>Panicum sect. Hiantes</taxon>
    </lineage>
</organism>
<dbReference type="Proteomes" id="UP000823388">
    <property type="component" value="Chromosome 1K"/>
</dbReference>
<evidence type="ECO:0000259" key="2">
    <source>
        <dbReference type="Pfam" id="PF05678"/>
    </source>
</evidence>
<dbReference type="OrthoDB" id="682662at2759"/>
<feature type="domain" description="VQ" evidence="2">
    <location>
        <begin position="67"/>
        <end position="93"/>
    </location>
</feature>
<sequence length="185" mass="19135">MFPCEQDRTAAARTALTNTGYQPCAAPRSLQLASRHQPGKQAVPPAADAVQLRRAQCKKHGASKSRRSSTTVVATDVNNFRAMVQELTGFPAAAIFRPLPRRVNAASPFAAAGGARQGCSGSERHGHRGSEASNNSTAGGAGCSSPDDAPAPLPATAPPPLGLFDGLTDLGSPEFDPSWGDLSME</sequence>
<accession>A0A8T0XTU7</accession>
<name>A0A8T0XTU7_PANVG</name>
<proteinExistence type="predicted"/>
<evidence type="ECO:0000313" key="4">
    <source>
        <dbReference type="Proteomes" id="UP000823388"/>
    </source>
</evidence>
<feature type="region of interest" description="Disordered" evidence="1">
    <location>
        <begin position="112"/>
        <end position="185"/>
    </location>
</feature>
<comment type="caution">
    <text evidence="3">The sequence shown here is derived from an EMBL/GenBank/DDBJ whole genome shotgun (WGS) entry which is preliminary data.</text>
</comment>
<reference evidence="3" key="1">
    <citation type="submission" date="2020-05" db="EMBL/GenBank/DDBJ databases">
        <title>WGS assembly of Panicum virgatum.</title>
        <authorList>
            <person name="Lovell J.T."/>
            <person name="Jenkins J."/>
            <person name="Shu S."/>
            <person name="Juenger T.E."/>
            <person name="Schmutz J."/>
        </authorList>
    </citation>
    <scope>NUCLEOTIDE SEQUENCE</scope>
    <source>
        <strain evidence="3">AP13</strain>
    </source>
</reference>
<evidence type="ECO:0000256" key="1">
    <source>
        <dbReference type="SAM" id="MobiDB-lite"/>
    </source>
</evidence>
<feature type="compositionally biased region" description="Pro residues" evidence="1">
    <location>
        <begin position="149"/>
        <end position="161"/>
    </location>
</feature>
<dbReference type="Pfam" id="PF05678">
    <property type="entry name" value="VQ"/>
    <property type="match status" value="1"/>
</dbReference>
<dbReference type="PANTHER" id="PTHR33179">
    <property type="entry name" value="VQ MOTIF-CONTAINING PROTEIN"/>
    <property type="match status" value="1"/>
</dbReference>
<dbReference type="InterPro" id="IPR008889">
    <property type="entry name" value="VQ"/>
</dbReference>
<dbReference type="AlphaFoldDB" id="A0A8T0XTU7"/>
<dbReference type="EMBL" id="CM029037">
    <property type="protein sequence ID" value="KAG2661656.1"/>
    <property type="molecule type" value="Genomic_DNA"/>
</dbReference>
<protein>
    <recommendedName>
        <fullName evidence="2">VQ domain-containing protein</fullName>
    </recommendedName>
</protein>